<sequence>MIYAVTIDFNDFYDDLNDVWSTRLQLPNGAVIAFWKCKIKYVNSNESHYLKITSAQKQNISECLILLSFFTTLPLFTFEYNFEKTEEILDERQLENPSVSEWLERLSTIERKLNHKKNRKRRNEILSLMKMCSIGALHDYRNHSEEQFFMYFKPIERVAKLQLDNTKILTGFSNEARKNLTKTFLEQLFLSNFDNTFFDQETLTELAGELNSTLNNSLERKNHRRIVLALSSITNNLDDGDSTKSTLLKIDSNRVQELVKIRNDIAHGNKVNVSPDDLIDVEYLSRQLITLVFFGINFKQVYLRSKKFNTDFWS</sequence>
<protein>
    <recommendedName>
        <fullName evidence="1">RiboL-PSP-HEPN domain-containing protein</fullName>
    </recommendedName>
</protein>
<evidence type="ECO:0000259" key="1">
    <source>
        <dbReference type="Pfam" id="PF18735"/>
    </source>
</evidence>
<gene>
    <name evidence="2" type="ORF">B7717_08095</name>
</gene>
<reference evidence="2 3" key="1">
    <citation type="journal article" date="2016" name="Eur. J. Clin. Microbiol. Infect. Dis.">
        <title>Whole genome sequencing as a tool for phylogenetic analysis of clinical strains of Mitis group streptococci.</title>
        <authorList>
            <person name="Rasmussen L.H."/>
            <person name="Dargis R."/>
            <person name="Hojholt K."/>
            <person name="Christensen J.J."/>
            <person name="Skovgaard O."/>
            <person name="Justesen U.S."/>
            <person name="Rosenvinge F.S."/>
            <person name="Moser C."/>
            <person name="Lukjancenko O."/>
            <person name="Rasmussen S."/>
            <person name="Nielsen X.C."/>
        </authorList>
    </citation>
    <scope>NUCLEOTIDE SEQUENCE [LARGE SCALE GENOMIC DNA]</scope>
    <source>
        <strain evidence="2 3">OD_336064_07</strain>
    </source>
</reference>
<comment type="caution">
    <text evidence="2">The sequence shown here is derived from an EMBL/GenBank/DDBJ whole genome shotgun (WGS) entry which is preliminary data.</text>
</comment>
<dbReference type="Pfam" id="PF18735">
    <property type="entry name" value="HEPN_RiboL-PSP"/>
    <property type="match status" value="1"/>
</dbReference>
<dbReference type="RefSeq" id="WP_038806090.1">
    <property type="nucleotide sequence ID" value="NZ_NCUO01000012.1"/>
</dbReference>
<feature type="domain" description="RiboL-PSP-HEPN" evidence="1">
    <location>
        <begin position="175"/>
        <end position="288"/>
    </location>
</feature>
<evidence type="ECO:0000313" key="2">
    <source>
        <dbReference type="EMBL" id="ORO58642.1"/>
    </source>
</evidence>
<dbReference type="Proteomes" id="UP000193121">
    <property type="component" value="Unassembled WGS sequence"/>
</dbReference>
<proteinExistence type="predicted"/>
<organism evidence="2 3">
    <name type="scientific">Streptococcus oralis subsp. oralis</name>
    <dbReference type="NCBI Taxonomy" id="1891914"/>
    <lineage>
        <taxon>Bacteria</taxon>
        <taxon>Bacillati</taxon>
        <taxon>Bacillota</taxon>
        <taxon>Bacilli</taxon>
        <taxon>Lactobacillales</taxon>
        <taxon>Streptococcaceae</taxon>
        <taxon>Streptococcus</taxon>
    </lineage>
</organism>
<dbReference type="AlphaFoldDB" id="A0A1X1HCM3"/>
<evidence type="ECO:0000313" key="3">
    <source>
        <dbReference type="Proteomes" id="UP000193121"/>
    </source>
</evidence>
<name>A0A1X1HCM3_STROR</name>
<dbReference type="InterPro" id="IPR041519">
    <property type="entry name" value="HEPN_RiboL-PSP"/>
</dbReference>
<accession>A0A1X1HCM3</accession>
<dbReference type="EMBL" id="NCUO01000012">
    <property type="protein sequence ID" value="ORO58642.1"/>
    <property type="molecule type" value="Genomic_DNA"/>
</dbReference>